<evidence type="ECO:0000256" key="2">
    <source>
        <dbReference type="ARBA" id="ARBA00022884"/>
    </source>
</evidence>
<name>A0A7R8ZKY1_9CRUS</name>
<feature type="compositionally biased region" description="Basic residues" evidence="4">
    <location>
        <begin position="130"/>
        <end position="141"/>
    </location>
</feature>
<dbReference type="InterPro" id="IPR012677">
    <property type="entry name" value="Nucleotide-bd_a/b_plait_sf"/>
</dbReference>
<proteinExistence type="predicted"/>
<feature type="compositionally biased region" description="Polar residues" evidence="4">
    <location>
        <begin position="234"/>
        <end position="246"/>
    </location>
</feature>
<dbReference type="InterPro" id="IPR034138">
    <property type="entry name" value="NOP8_RRM"/>
</dbReference>
<feature type="compositionally biased region" description="Basic and acidic residues" evidence="4">
    <location>
        <begin position="364"/>
        <end position="374"/>
    </location>
</feature>
<dbReference type="Gene3D" id="3.30.70.330">
    <property type="match status" value="1"/>
</dbReference>
<dbReference type="Pfam" id="PF00076">
    <property type="entry name" value="RRM_1"/>
    <property type="match status" value="1"/>
</dbReference>
<feature type="region of interest" description="Disordered" evidence="4">
    <location>
        <begin position="850"/>
        <end position="874"/>
    </location>
</feature>
<dbReference type="SUPFAM" id="SSF54928">
    <property type="entry name" value="RNA-binding domain, RBD"/>
    <property type="match status" value="1"/>
</dbReference>
<dbReference type="GO" id="GO:0005730">
    <property type="term" value="C:nucleolus"/>
    <property type="evidence" value="ECO:0007669"/>
    <property type="project" value="UniProtKB-SubCell"/>
</dbReference>
<protein>
    <submittedName>
        <fullName evidence="5">Uncharacterized protein</fullName>
    </submittedName>
</protein>
<dbReference type="PANTHER" id="PTHR48029:SF1">
    <property type="entry name" value="NUCLEOLAR PROTEIN 8"/>
    <property type="match status" value="1"/>
</dbReference>
<feature type="compositionally biased region" description="Basic residues" evidence="4">
    <location>
        <begin position="850"/>
        <end position="861"/>
    </location>
</feature>
<evidence type="ECO:0000256" key="3">
    <source>
        <dbReference type="ARBA" id="ARBA00023242"/>
    </source>
</evidence>
<feature type="compositionally biased region" description="Basic and acidic residues" evidence="4">
    <location>
        <begin position="776"/>
        <end position="787"/>
    </location>
</feature>
<feature type="region of interest" description="Disordered" evidence="4">
    <location>
        <begin position="752"/>
        <end position="807"/>
    </location>
</feature>
<dbReference type="EMBL" id="OB661246">
    <property type="protein sequence ID" value="CAD7227755.1"/>
    <property type="molecule type" value="Genomic_DNA"/>
</dbReference>
<dbReference type="CDD" id="cd12226">
    <property type="entry name" value="RRM_NOL8"/>
    <property type="match status" value="1"/>
</dbReference>
<dbReference type="AlphaFoldDB" id="A0A7R8ZKY1"/>
<feature type="region of interest" description="Disordered" evidence="4">
    <location>
        <begin position="220"/>
        <end position="248"/>
    </location>
</feature>
<feature type="compositionally biased region" description="Basic and acidic residues" evidence="4">
    <location>
        <begin position="409"/>
        <end position="457"/>
    </location>
</feature>
<evidence type="ECO:0000256" key="1">
    <source>
        <dbReference type="ARBA" id="ARBA00004604"/>
    </source>
</evidence>
<dbReference type="PROSITE" id="PS50102">
    <property type="entry name" value="RRM"/>
    <property type="match status" value="1"/>
</dbReference>
<keyword evidence="3" id="KW-0539">Nucleus</keyword>
<feature type="compositionally biased region" description="Acidic residues" evidence="4">
    <location>
        <begin position="354"/>
        <end position="363"/>
    </location>
</feature>
<organism evidence="5">
    <name type="scientific">Cyprideis torosa</name>
    <dbReference type="NCBI Taxonomy" id="163714"/>
    <lineage>
        <taxon>Eukaryota</taxon>
        <taxon>Metazoa</taxon>
        <taxon>Ecdysozoa</taxon>
        <taxon>Arthropoda</taxon>
        <taxon>Crustacea</taxon>
        <taxon>Oligostraca</taxon>
        <taxon>Ostracoda</taxon>
        <taxon>Podocopa</taxon>
        <taxon>Podocopida</taxon>
        <taxon>Cytherocopina</taxon>
        <taxon>Cytheroidea</taxon>
        <taxon>Cytherideidae</taxon>
        <taxon>Cyprideis</taxon>
    </lineage>
</organism>
<dbReference type="GO" id="GO:0003723">
    <property type="term" value="F:RNA binding"/>
    <property type="evidence" value="ECO:0007669"/>
    <property type="project" value="UniProtKB-UniRule"/>
</dbReference>
<feature type="compositionally biased region" description="Basic and acidic residues" evidence="4">
    <location>
        <begin position="653"/>
        <end position="663"/>
    </location>
</feature>
<dbReference type="SMART" id="SM00360">
    <property type="entry name" value="RRM"/>
    <property type="match status" value="1"/>
</dbReference>
<feature type="compositionally biased region" description="Basic and acidic residues" evidence="4">
    <location>
        <begin position="466"/>
        <end position="485"/>
    </location>
</feature>
<accession>A0A7R8ZKY1</accession>
<feature type="compositionally biased region" description="Basic and acidic residues" evidence="4">
    <location>
        <begin position="692"/>
        <end position="706"/>
    </location>
</feature>
<feature type="compositionally biased region" description="Low complexity" evidence="4">
    <location>
        <begin position="152"/>
        <end position="161"/>
    </location>
</feature>
<feature type="region of interest" description="Disordered" evidence="4">
    <location>
        <begin position="338"/>
        <end position="485"/>
    </location>
</feature>
<dbReference type="PANTHER" id="PTHR48029">
    <property type="entry name" value="NUCLEOLAR PROTEIN 8"/>
    <property type="match status" value="1"/>
</dbReference>
<dbReference type="InterPro" id="IPR035979">
    <property type="entry name" value="RBD_domain_sf"/>
</dbReference>
<dbReference type="InterPro" id="IPR000504">
    <property type="entry name" value="RRM_dom"/>
</dbReference>
<feature type="region of interest" description="Disordered" evidence="4">
    <location>
        <begin position="283"/>
        <end position="303"/>
    </location>
</feature>
<feature type="region of interest" description="Disordered" evidence="4">
    <location>
        <begin position="107"/>
        <end position="206"/>
    </location>
</feature>
<dbReference type="OrthoDB" id="21643at2759"/>
<evidence type="ECO:0000313" key="5">
    <source>
        <dbReference type="EMBL" id="CAD7227755.1"/>
    </source>
</evidence>
<gene>
    <name evidence="5" type="ORF">CTOB1V02_LOCUS5654</name>
</gene>
<feature type="compositionally biased region" description="Basic and acidic residues" evidence="4">
    <location>
        <begin position="173"/>
        <end position="189"/>
    </location>
</feature>
<comment type="subcellular location">
    <subcellularLocation>
        <location evidence="1">Nucleus</location>
        <location evidence="1">Nucleolus</location>
    </subcellularLocation>
</comment>
<feature type="compositionally biased region" description="Basic residues" evidence="4">
    <location>
        <begin position="340"/>
        <end position="349"/>
    </location>
</feature>
<feature type="region of interest" description="Disordered" evidence="4">
    <location>
        <begin position="607"/>
        <end position="713"/>
    </location>
</feature>
<evidence type="ECO:0000256" key="4">
    <source>
        <dbReference type="SAM" id="MobiDB-lite"/>
    </source>
</evidence>
<feature type="compositionally biased region" description="Basic residues" evidence="4">
    <location>
        <begin position="287"/>
        <end position="297"/>
    </location>
</feature>
<keyword evidence="2" id="KW-0694">RNA-binding</keyword>
<sequence length="874" mass="100669">MATATRRLFIGGLFPEVTDDDLKRRFEKFGDVTSVDVKRKGDEATFAFVNLKATEVSLAKCIALFNNSNWKGRDLRVEVARESFLDRLQRERESGLQVGVLEALEEMKEKTPPVKKSRTSVADDADVDKKKLKNSAKKKKSQNSDQLENSPKVSSQKVQVSLKTPRISLQKAVDVKKEQSSSSPKKIEKSLGQPSRKQKATEIGGDEIVENLIRTLKEEDEADSDHDGVPDFAGTSNVQLARNRSQAAEKMRDMMFPKKKGEWKKFLRQWNLQELLNEADEIEQEAKKKKQKKKSKKVKELEEERQWYRQKEAEKKKKEMQEPKKVEEIQTVEVEEAKEVKRKKKKLWRKEKVEEDEEMEDPSLVEREWRKRLEGFSAWSDEMREEEPALITKKEEHSKSLKRGSKPPKNKEHSSEEPEVSKKKEEYSKPARKKLEPSEESKTLRKEQDPPRPLKKEPKPRRKRGKGESVDYEVVKRQEVRRDEGLDERLKQLALSRLGASGEEDVNLQEEVQSQFRILENVVEKAKKTEGKKSFETYSGVRRFDPTDPNHVSLLLKPRRTKRPVVASDVTENIEGDVVEDTTTTLKEGHEIEVDEALVASSRSSFLHVENEHGEMSGNKKRKKEEVEGESGPTVLKRKKQAATVDGTKVKKKAEDGVPEEKKMTKKKKVGKNPTIKKDGKISKASKKRQKKEISKEEESKEKMPQEEPVLPRFYEVSDDLKERFSFVKTSQPTASSSSGFSFSQIFQEKLGPDAQGKNVDISQAWKPKKLKKRRTTEDNEKDDKTWEQSNGNIGGEPSKKNSFFGNPIGTEEEVLKFLSEAKGQSEEDRRKQWNEERPALMALIKKRMVGALRRKRPRKPRLGDKMAAVRRKR</sequence>
<reference evidence="5" key="1">
    <citation type="submission" date="2020-11" db="EMBL/GenBank/DDBJ databases">
        <authorList>
            <person name="Tran Van P."/>
        </authorList>
    </citation>
    <scope>NUCLEOTIDE SEQUENCE</scope>
</reference>